<accession>A0A1W7R997</accession>
<evidence type="ECO:0000256" key="1">
    <source>
        <dbReference type="SAM" id="SignalP"/>
    </source>
</evidence>
<keyword evidence="1" id="KW-0732">Signal</keyword>
<name>A0A1W7R997_9SCOR</name>
<proteinExistence type="predicted"/>
<protein>
    <submittedName>
        <fullName evidence="2">Venom protein</fullName>
    </submittedName>
</protein>
<evidence type="ECO:0000313" key="2">
    <source>
        <dbReference type="EMBL" id="JAV47717.1"/>
    </source>
</evidence>
<feature type="signal peptide" evidence="1">
    <location>
        <begin position="1"/>
        <end position="23"/>
    </location>
</feature>
<organism evidence="2">
    <name type="scientific">Hadrurus spadix</name>
    <dbReference type="NCBI Taxonomy" id="141984"/>
    <lineage>
        <taxon>Eukaryota</taxon>
        <taxon>Metazoa</taxon>
        <taxon>Ecdysozoa</taxon>
        <taxon>Arthropoda</taxon>
        <taxon>Chelicerata</taxon>
        <taxon>Arachnida</taxon>
        <taxon>Scorpiones</taxon>
        <taxon>Iurida</taxon>
        <taxon>Iuroidea</taxon>
        <taxon>Hadrurus</taxon>
    </lineage>
</organism>
<dbReference type="EMBL" id="GFAH01000672">
    <property type="protein sequence ID" value="JAV47717.1"/>
    <property type="molecule type" value="Transcribed_RNA"/>
</dbReference>
<sequence>MKPFVCAFALLVVSMLFYDEVHSASLTEKHWEFICSRPRPKLKKLLNCYLAKENEEMLEKYKRLEACMNKPLIMIVEEFCRRDTTLSQKEREHLELCFSVDFNDDEPEPNERISPMVECIERDSEYKKIRI</sequence>
<dbReference type="AlphaFoldDB" id="A0A1W7R997"/>
<feature type="chain" id="PRO_5012190728" evidence="1">
    <location>
        <begin position="24"/>
        <end position="131"/>
    </location>
</feature>
<reference evidence="2" key="1">
    <citation type="submission" date="2016-11" db="EMBL/GenBank/DDBJ databases">
        <title>Venom-gland transcriptomics and venom proteomics of the black-back scorpion (Hadrurus spadix) reveal detectability challenges and an unexplored realm of animal toxin diversity.</title>
        <authorList>
            <person name="Rokyta D.R."/>
            <person name="Ward M.J."/>
        </authorList>
    </citation>
    <scope>NUCLEOTIDE SEQUENCE</scope>
    <source>
        <tissue evidence="2">Venom gland</tissue>
    </source>
</reference>